<evidence type="ECO:0000256" key="1">
    <source>
        <dbReference type="ARBA" id="ARBA00022729"/>
    </source>
</evidence>
<name>W6YCB6_COCC2</name>
<keyword evidence="1" id="KW-0732">Signal</keyword>
<dbReference type="InterPro" id="IPR000254">
    <property type="entry name" value="CBD"/>
</dbReference>
<organism evidence="3 4">
    <name type="scientific">Cochliobolus carbonum (strain 26-R-13)</name>
    <name type="common">Maize leaf spot fungus</name>
    <name type="synonym">Bipolaris zeicola</name>
    <dbReference type="NCBI Taxonomy" id="930089"/>
    <lineage>
        <taxon>Eukaryota</taxon>
        <taxon>Fungi</taxon>
        <taxon>Dikarya</taxon>
        <taxon>Ascomycota</taxon>
        <taxon>Pezizomycotina</taxon>
        <taxon>Dothideomycetes</taxon>
        <taxon>Pleosporomycetidae</taxon>
        <taxon>Pleosporales</taxon>
        <taxon>Pleosporineae</taxon>
        <taxon>Pleosporaceae</taxon>
        <taxon>Bipolaris</taxon>
    </lineage>
</organism>
<gene>
    <name evidence="3" type="ORF">COCCADRAFT_108227</name>
</gene>
<dbReference type="AlphaFoldDB" id="W6YCB6"/>
<dbReference type="SUPFAM" id="SSF57180">
    <property type="entry name" value="Cellulose-binding domain"/>
    <property type="match status" value="1"/>
</dbReference>
<dbReference type="InterPro" id="IPR035971">
    <property type="entry name" value="CBD_sf"/>
</dbReference>
<protein>
    <submittedName>
        <fullName evidence="3">Carbohydrate-binding module family 1 protein</fullName>
    </submittedName>
</protein>
<dbReference type="GO" id="GO:0005576">
    <property type="term" value="C:extracellular region"/>
    <property type="evidence" value="ECO:0007669"/>
    <property type="project" value="InterPro"/>
</dbReference>
<proteinExistence type="predicted"/>
<dbReference type="RefSeq" id="XP_007716914.1">
    <property type="nucleotide sequence ID" value="XM_007718724.1"/>
</dbReference>
<feature type="non-terminal residue" evidence="3">
    <location>
        <position position="1"/>
    </location>
</feature>
<dbReference type="GO" id="GO:0030248">
    <property type="term" value="F:cellulose binding"/>
    <property type="evidence" value="ECO:0007669"/>
    <property type="project" value="InterPro"/>
</dbReference>
<evidence type="ECO:0000259" key="2">
    <source>
        <dbReference type="PROSITE" id="PS51164"/>
    </source>
</evidence>
<reference evidence="3 4" key="1">
    <citation type="journal article" date="2013" name="PLoS Genet.">
        <title>Comparative genome structure, secondary metabolite, and effector coding capacity across Cochliobolus pathogens.</title>
        <authorList>
            <person name="Condon B.J."/>
            <person name="Leng Y."/>
            <person name="Wu D."/>
            <person name="Bushley K.E."/>
            <person name="Ohm R.A."/>
            <person name="Otillar R."/>
            <person name="Martin J."/>
            <person name="Schackwitz W."/>
            <person name="Grimwood J."/>
            <person name="MohdZainudin N."/>
            <person name="Xue C."/>
            <person name="Wang R."/>
            <person name="Manning V.A."/>
            <person name="Dhillon B."/>
            <person name="Tu Z.J."/>
            <person name="Steffenson B.J."/>
            <person name="Salamov A."/>
            <person name="Sun H."/>
            <person name="Lowry S."/>
            <person name="LaButti K."/>
            <person name="Han J."/>
            <person name="Copeland A."/>
            <person name="Lindquist E."/>
            <person name="Barry K."/>
            <person name="Schmutz J."/>
            <person name="Baker S.E."/>
            <person name="Ciuffetti L.M."/>
            <person name="Grigoriev I.V."/>
            <person name="Zhong S."/>
            <person name="Turgeon B.G."/>
        </authorList>
    </citation>
    <scope>NUCLEOTIDE SEQUENCE [LARGE SCALE GENOMIC DNA]</scope>
    <source>
        <strain evidence="3 4">26-R-13</strain>
    </source>
</reference>
<dbReference type="Pfam" id="PF00734">
    <property type="entry name" value="CBM_1"/>
    <property type="match status" value="1"/>
</dbReference>
<dbReference type="Proteomes" id="UP000053841">
    <property type="component" value="Unassembled WGS sequence"/>
</dbReference>
<dbReference type="PROSITE" id="PS51164">
    <property type="entry name" value="CBM1_2"/>
    <property type="match status" value="1"/>
</dbReference>
<dbReference type="KEGG" id="bze:COCCADRAFT_108227"/>
<sequence length="49" mass="5235">NYDGSYGSGHGNSDSVSLFGRCGGKGYTGPTTCRYGRCVAFNPWFSMCI</sequence>
<dbReference type="HOGENOM" id="CLU_3147129_0_0_1"/>
<evidence type="ECO:0000313" key="3">
    <source>
        <dbReference type="EMBL" id="EUC28791.1"/>
    </source>
</evidence>
<dbReference type="SMART" id="SM00236">
    <property type="entry name" value="fCBD"/>
    <property type="match status" value="1"/>
</dbReference>
<dbReference type="OrthoDB" id="2425929at2759"/>
<keyword evidence="4" id="KW-1185">Reference proteome</keyword>
<accession>W6YCB6</accession>
<feature type="domain" description="CBM1" evidence="2">
    <location>
        <begin position="14"/>
        <end position="49"/>
    </location>
</feature>
<dbReference type="EMBL" id="KI964787">
    <property type="protein sequence ID" value="EUC28791.1"/>
    <property type="molecule type" value="Genomic_DNA"/>
</dbReference>
<evidence type="ECO:0000313" key="4">
    <source>
        <dbReference type="Proteomes" id="UP000053841"/>
    </source>
</evidence>
<dbReference type="GeneID" id="19143697"/>
<dbReference type="GO" id="GO:0005975">
    <property type="term" value="P:carbohydrate metabolic process"/>
    <property type="evidence" value="ECO:0007669"/>
    <property type="project" value="InterPro"/>
</dbReference>